<dbReference type="EMBL" id="PHFL01000007">
    <property type="protein sequence ID" value="RFM25356.1"/>
    <property type="molecule type" value="Genomic_DNA"/>
</dbReference>
<feature type="domain" description="GWxTD" evidence="2">
    <location>
        <begin position="304"/>
        <end position="432"/>
    </location>
</feature>
<keyword evidence="1" id="KW-0732">Signal</keyword>
<gene>
    <name evidence="4" type="ORF">D0433_00390</name>
    <name evidence="3" type="ORF">D0433_01700</name>
</gene>
<evidence type="ECO:0000313" key="5">
    <source>
        <dbReference type="Proteomes" id="UP000266389"/>
    </source>
</evidence>
<evidence type="ECO:0000313" key="3">
    <source>
        <dbReference type="EMBL" id="RFM25356.1"/>
    </source>
</evidence>
<dbReference type="EMBL" id="PHFL01000001">
    <property type="protein sequence ID" value="RFM25523.1"/>
    <property type="molecule type" value="Genomic_DNA"/>
</dbReference>
<protein>
    <submittedName>
        <fullName evidence="3">GWxTD domain-containing protein</fullName>
    </submittedName>
</protein>
<evidence type="ECO:0000259" key="2">
    <source>
        <dbReference type="Pfam" id="PF20094"/>
    </source>
</evidence>
<sequence length="454" mass="51426">MLKGLWSMLLLCLPLPLAWAQVQRSAEILSAIDVVQFRVDTAQTAVEFAIALPKAKLPYDEVAAELYRTQLELSVAAFQGEKLVQKNAVKASAIDSASMRGSGQLIMLVRLILPPEKYRAVLTLKSLGRKDFQLETERPLTVRAFSETQPTMSDICVGAQAFRSTMKKSMFYKNGYEFVPNPSALFGTGFDTAVFYAEFYNLNHLPKDGKFFQRSFLMRSGQMLAGTERLYAREPTSETVVVFIERVPIGKLASGGYEFHLQLVDSAMKPVLAQSKKFFIFNPTVKVNAPAVTSDENFSWLTEEEAKEMRTQVTALMTPEEIKVYDTLRTLRDKQQFFQQFWAVRGGASARREFMNKVAEADRLYASRVRRGYETDRGRVFLKYGKPTQVESVAGSQQSRPYEIWTYLNSENQIEAIFVFIDRGSFGSYELVHSTAPGEPQNPNWRTFLAQPAR</sequence>
<proteinExistence type="predicted"/>
<dbReference type="NCBIfam" id="TIGR04514">
    <property type="entry name" value="GWxTD_dom"/>
    <property type="match status" value="1"/>
</dbReference>
<reference evidence="3" key="2">
    <citation type="submission" date="2017-08" db="EMBL/GenBank/DDBJ databases">
        <authorList>
            <person name="de Groot N.N."/>
        </authorList>
    </citation>
    <scope>NUCLEOTIDE SEQUENCE</scope>
    <source>
        <strain evidence="3">OS</strain>
    </source>
</reference>
<reference evidence="3 5" key="1">
    <citation type="journal article" date="2011" name="ISME J.">
        <title>Community ecology of hot spring cyanobacterial mats: predominant populations and their functional potential.</title>
        <authorList>
            <person name="Klatt C.G."/>
            <person name="Wood J.M."/>
            <person name="Rusch D.B."/>
            <person name="Bateson M.M."/>
            <person name="Hamamura N."/>
            <person name="Heidelberg J.F."/>
            <person name="Grossman A.R."/>
            <person name="Bhaya D."/>
            <person name="Cohan F.M."/>
            <person name="Kuhl M."/>
            <person name="Bryant D.A."/>
            <person name="Ward D.M."/>
        </authorList>
    </citation>
    <scope>NUCLEOTIDE SEQUENCE [LARGE SCALE GENOMIC DNA]</scope>
    <source>
        <strain evidence="3">OS</strain>
    </source>
</reference>
<dbReference type="Pfam" id="PF20094">
    <property type="entry name" value="GWxTD_dom"/>
    <property type="match status" value="1"/>
</dbReference>
<organism evidence="3 5">
    <name type="scientific">Candidatus Thermochlorobacter aerophilus</name>
    <dbReference type="NCBI Taxonomy" id="1868324"/>
    <lineage>
        <taxon>Bacteria</taxon>
        <taxon>Pseudomonadati</taxon>
        <taxon>Chlorobiota</taxon>
        <taxon>Chlorobiia</taxon>
        <taxon>Chlorobiales</taxon>
        <taxon>Candidatus Thermochlorobacteriaceae</taxon>
        <taxon>Candidatus Thermochlorobacter</taxon>
    </lineage>
</organism>
<dbReference type="InterPro" id="IPR030959">
    <property type="entry name" value="GWxTD_dom"/>
</dbReference>
<evidence type="ECO:0000256" key="1">
    <source>
        <dbReference type="SAM" id="SignalP"/>
    </source>
</evidence>
<feature type="signal peptide" evidence="1">
    <location>
        <begin position="1"/>
        <end position="20"/>
    </location>
</feature>
<comment type="caution">
    <text evidence="3">The sequence shown here is derived from an EMBL/GenBank/DDBJ whole genome shotgun (WGS) entry which is preliminary data.</text>
</comment>
<evidence type="ECO:0000313" key="4">
    <source>
        <dbReference type="EMBL" id="RFM25523.1"/>
    </source>
</evidence>
<accession>A0A395M3N3</accession>
<name>A0A395M3N3_9BACT</name>
<dbReference type="Proteomes" id="UP000266389">
    <property type="component" value="Unassembled WGS sequence"/>
</dbReference>
<feature type="chain" id="PRO_5033363243" evidence="1">
    <location>
        <begin position="21"/>
        <end position="454"/>
    </location>
</feature>
<dbReference type="AlphaFoldDB" id="A0A395M3N3"/>